<keyword evidence="3" id="KW-1185">Reference proteome</keyword>
<proteinExistence type="predicted"/>
<dbReference type="InterPro" id="IPR045652">
    <property type="entry name" value="DUF6397"/>
</dbReference>
<reference evidence="2 3" key="1">
    <citation type="submission" date="2020-02" db="EMBL/GenBank/DDBJ databases">
        <title>Whole-genome analyses of novel actinobacteria.</title>
        <authorList>
            <person name="Sahin N."/>
        </authorList>
    </citation>
    <scope>NUCLEOTIDE SEQUENCE [LARGE SCALE GENOMIC DNA]</scope>
    <source>
        <strain evidence="2 3">A7024</strain>
    </source>
</reference>
<gene>
    <name evidence="2" type="ORF">G5C51_26930</name>
</gene>
<organism evidence="2 3">
    <name type="scientific">Streptomyces coryli</name>
    <dbReference type="NCBI Taxonomy" id="1128680"/>
    <lineage>
        <taxon>Bacteria</taxon>
        <taxon>Bacillati</taxon>
        <taxon>Actinomycetota</taxon>
        <taxon>Actinomycetes</taxon>
        <taxon>Kitasatosporales</taxon>
        <taxon>Streptomycetaceae</taxon>
        <taxon>Streptomyces</taxon>
    </lineage>
</organism>
<dbReference type="RefSeq" id="WP_165240821.1">
    <property type="nucleotide sequence ID" value="NZ_JAAKZV010000147.1"/>
</dbReference>
<comment type="caution">
    <text evidence="2">The sequence shown here is derived from an EMBL/GenBank/DDBJ whole genome shotgun (WGS) entry which is preliminary data.</text>
</comment>
<feature type="region of interest" description="Disordered" evidence="1">
    <location>
        <begin position="1"/>
        <end position="22"/>
    </location>
</feature>
<name>A0A6G4U8A3_9ACTN</name>
<dbReference type="Pfam" id="PF19934">
    <property type="entry name" value="DUF6397"/>
    <property type="match status" value="1"/>
</dbReference>
<evidence type="ECO:0000313" key="2">
    <source>
        <dbReference type="EMBL" id="NGN67527.1"/>
    </source>
</evidence>
<evidence type="ECO:0000313" key="3">
    <source>
        <dbReference type="Proteomes" id="UP000481583"/>
    </source>
</evidence>
<feature type="compositionally biased region" description="Low complexity" evidence="1">
    <location>
        <begin position="268"/>
        <end position="279"/>
    </location>
</feature>
<dbReference type="AlphaFoldDB" id="A0A6G4U8A3"/>
<evidence type="ECO:0000256" key="1">
    <source>
        <dbReference type="SAM" id="MobiDB-lite"/>
    </source>
</evidence>
<feature type="compositionally biased region" description="Low complexity" evidence="1">
    <location>
        <begin position="12"/>
        <end position="22"/>
    </location>
</feature>
<sequence length="301" mass="32915">MDTTAMDPKPAVPGSGAPESAAAGELVPLRQAAGELELKPRELALAVELGQLRVVTKEPGVRRVPRAEIGRLQAGEGFPEALRARLRLVGTREGAEVLGVPQTRFLRLARAGCFEPARFYVNRYRAVVWLYPAAELERFTDREPGLLKGALPPGIRALLAAHPDWRPRSWRARRFSRLADAVDPWERAGAAAALLDPDDVAEVVTDPYERAYVLSLRPDVIEPAPGGSAAAHELALELCRADTEDEVLWYRLTLAMALDEAREERAAPRPASVPAAAGDGADEPAVRSGWGWFRWRSRTEA</sequence>
<dbReference type="EMBL" id="JAAKZV010000147">
    <property type="protein sequence ID" value="NGN67527.1"/>
    <property type="molecule type" value="Genomic_DNA"/>
</dbReference>
<feature type="region of interest" description="Disordered" evidence="1">
    <location>
        <begin position="264"/>
        <end position="286"/>
    </location>
</feature>
<accession>A0A6G4U8A3</accession>
<dbReference type="Proteomes" id="UP000481583">
    <property type="component" value="Unassembled WGS sequence"/>
</dbReference>
<protein>
    <submittedName>
        <fullName evidence="2">Uncharacterized protein</fullName>
    </submittedName>
</protein>